<accession>A0A9P9DCT2</accession>
<name>A0A9P9DCT2_9PLEO</name>
<dbReference type="Proteomes" id="UP000700596">
    <property type="component" value="Unassembled WGS sequence"/>
</dbReference>
<dbReference type="Pfam" id="PF00533">
    <property type="entry name" value="BRCT"/>
    <property type="match status" value="2"/>
</dbReference>
<comment type="caution">
    <text evidence="3">The sequence shown here is derived from an EMBL/GenBank/DDBJ whole genome shotgun (WGS) entry which is preliminary data.</text>
</comment>
<gene>
    <name evidence="3" type="ORF">B0J11DRAFT_537591</name>
</gene>
<reference evidence="3" key="1">
    <citation type="journal article" date="2021" name="Nat. Commun.">
        <title>Genetic determinants of endophytism in the Arabidopsis root mycobiome.</title>
        <authorList>
            <person name="Mesny F."/>
            <person name="Miyauchi S."/>
            <person name="Thiergart T."/>
            <person name="Pickel B."/>
            <person name="Atanasova L."/>
            <person name="Karlsson M."/>
            <person name="Huettel B."/>
            <person name="Barry K.W."/>
            <person name="Haridas S."/>
            <person name="Chen C."/>
            <person name="Bauer D."/>
            <person name="Andreopoulos W."/>
            <person name="Pangilinan J."/>
            <person name="LaButti K."/>
            <person name="Riley R."/>
            <person name="Lipzen A."/>
            <person name="Clum A."/>
            <person name="Drula E."/>
            <person name="Henrissat B."/>
            <person name="Kohler A."/>
            <person name="Grigoriev I.V."/>
            <person name="Martin F.M."/>
            <person name="Hacquard S."/>
        </authorList>
    </citation>
    <scope>NUCLEOTIDE SEQUENCE</scope>
    <source>
        <strain evidence="3">MPI-CAGE-CH-0243</strain>
    </source>
</reference>
<dbReference type="Gene3D" id="3.40.50.10190">
    <property type="entry name" value="BRCT domain"/>
    <property type="match status" value="2"/>
</dbReference>
<dbReference type="PROSITE" id="PS50172">
    <property type="entry name" value="BRCT"/>
    <property type="match status" value="2"/>
</dbReference>
<dbReference type="InterPro" id="IPR001357">
    <property type="entry name" value="BRCT_dom"/>
</dbReference>
<feature type="compositionally biased region" description="Low complexity" evidence="1">
    <location>
        <begin position="106"/>
        <end position="125"/>
    </location>
</feature>
<organism evidence="3 4">
    <name type="scientific">Dendryphion nanum</name>
    <dbReference type="NCBI Taxonomy" id="256645"/>
    <lineage>
        <taxon>Eukaryota</taxon>
        <taxon>Fungi</taxon>
        <taxon>Dikarya</taxon>
        <taxon>Ascomycota</taxon>
        <taxon>Pezizomycotina</taxon>
        <taxon>Dothideomycetes</taxon>
        <taxon>Pleosporomycetidae</taxon>
        <taxon>Pleosporales</taxon>
        <taxon>Torulaceae</taxon>
        <taxon>Dendryphion</taxon>
    </lineage>
</organism>
<dbReference type="InterPro" id="IPR036420">
    <property type="entry name" value="BRCT_dom_sf"/>
</dbReference>
<dbReference type="AlphaFoldDB" id="A0A9P9DCT2"/>
<protein>
    <recommendedName>
        <fullName evidence="2">BRCT domain-containing protein</fullName>
    </recommendedName>
</protein>
<evidence type="ECO:0000313" key="3">
    <source>
        <dbReference type="EMBL" id="KAH7116799.1"/>
    </source>
</evidence>
<dbReference type="OrthoDB" id="446168at2759"/>
<sequence length="303" mass="31630">MAPKKSTKATGGNESAQLLKDALAVIEKTLGKKVQAVLVGNTVSARDHRILEAMDLQVKSWDALVEDVGTEAGGEVDEPESEDDVKVEKKPKQPAKVKDTAKPKAKQPSKAAASTATSNSSVSGKTVLITGTVPGHDRKSAQTILEDAGATVAKSLNKQVQVAILGSNAGPDKLKKIEDEGIETITWDQLAKELDLDVPPEKEIVDVQAGDAPDSIDGKTVIITGTIEGHTRASASKILESAGAKIAKSLNSSVQLVVLGTKPGPEKLREIADANIPTASFTALAEKLDLDVGPPKKKAKTSS</sequence>
<feature type="domain" description="BRCT" evidence="2">
    <location>
        <begin position="117"/>
        <end position="187"/>
    </location>
</feature>
<feature type="compositionally biased region" description="Acidic residues" evidence="1">
    <location>
        <begin position="69"/>
        <end position="83"/>
    </location>
</feature>
<feature type="domain" description="BRCT" evidence="2">
    <location>
        <begin position="211"/>
        <end position="269"/>
    </location>
</feature>
<keyword evidence="4" id="KW-1185">Reference proteome</keyword>
<feature type="region of interest" description="Disordered" evidence="1">
    <location>
        <begin position="69"/>
        <end position="134"/>
    </location>
</feature>
<dbReference type="SMART" id="SM00292">
    <property type="entry name" value="BRCT"/>
    <property type="match status" value="2"/>
</dbReference>
<dbReference type="EMBL" id="JAGMWT010000014">
    <property type="protein sequence ID" value="KAH7116799.1"/>
    <property type="molecule type" value="Genomic_DNA"/>
</dbReference>
<evidence type="ECO:0000313" key="4">
    <source>
        <dbReference type="Proteomes" id="UP000700596"/>
    </source>
</evidence>
<feature type="compositionally biased region" description="Basic and acidic residues" evidence="1">
    <location>
        <begin position="84"/>
        <end position="102"/>
    </location>
</feature>
<evidence type="ECO:0000259" key="2">
    <source>
        <dbReference type="PROSITE" id="PS50172"/>
    </source>
</evidence>
<dbReference type="SUPFAM" id="SSF52113">
    <property type="entry name" value="BRCT domain"/>
    <property type="match status" value="2"/>
</dbReference>
<proteinExistence type="predicted"/>
<evidence type="ECO:0000256" key="1">
    <source>
        <dbReference type="SAM" id="MobiDB-lite"/>
    </source>
</evidence>